<evidence type="ECO:0000313" key="3">
    <source>
        <dbReference type="EMBL" id="PPI84704.1"/>
    </source>
</evidence>
<dbReference type="Pfam" id="PF13439">
    <property type="entry name" value="Glyco_transf_4"/>
    <property type="match status" value="1"/>
</dbReference>
<dbReference type="PANTHER" id="PTHR12526:SF636">
    <property type="entry name" value="BLL3647 PROTEIN"/>
    <property type="match status" value="1"/>
</dbReference>
<protein>
    <recommendedName>
        <fullName evidence="5">Glycosyltransferase family 1 protein</fullName>
    </recommendedName>
</protein>
<name>A0A2S5ZBV4_9GAMM</name>
<sequence>MPAIVTHIASGDIWAGAEVQVYQLLRGLLQSGEVQPTAVLFNHGVLQEKLEALGIPVTVADESSLSPLRMIASIRQHLRAHRSNLVHTHGFKENVLGVAAQRLAGVPVSVRTVHGSPEYQRSWKNPVKRVIALLDQWIGRYQQDAVVAVSQQLKSKLEDVFPRKTKLIYNFFDVESLQAEFESFKVSRSDGPVLIGFVGRLVPVKRVDLFIETIERLTNQHGRAVKGIIIGDGPLRAQLEKKVRESNLVDQVEFLGFVNPAASEIAKLDMLLMTSDHEGLPMTLIEALALSVPVVAHNVGGVPEALGNGRCGVLVDEHSPAGYAIAVNDALNHVNDLRELSDRGRQHAQDLFGAKMNTSEYVSLYRSLLN</sequence>
<dbReference type="EMBL" id="PSSX01000005">
    <property type="protein sequence ID" value="PPI84704.1"/>
    <property type="molecule type" value="Genomic_DNA"/>
</dbReference>
<dbReference type="InterPro" id="IPR028098">
    <property type="entry name" value="Glyco_trans_4-like_N"/>
</dbReference>
<feature type="domain" description="Glycosyl transferase family 1" evidence="1">
    <location>
        <begin position="181"/>
        <end position="346"/>
    </location>
</feature>
<dbReference type="GO" id="GO:0016757">
    <property type="term" value="F:glycosyltransferase activity"/>
    <property type="evidence" value="ECO:0007669"/>
    <property type="project" value="InterPro"/>
</dbReference>
<dbReference type="Pfam" id="PF00534">
    <property type="entry name" value="Glycos_transf_1"/>
    <property type="match status" value="1"/>
</dbReference>
<reference evidence="3 4" key="1">
    <citation type="submission" date="2018-01" db="EMBL/GenBank/DDBJ databases">
        <title>Complete genome sequences of the type strains of Marinobacter flavimaris and Marinobacter maroccanus.</title>
        <authorList>
            <person name="Palau M."/>
            <person name="Boujida N."/>
            <person name="Manresa A."/>
            <person name="Minana-Galbis D."/>
        </authorList>
    </citation>
    <scope>NUCLEOTIDE SEQUENCE [LARGE SCALE GENOMIC DNA]</scope>
    <source>
        <strain evidence="3 4">N4</strain>
    </source>
</reference>
<evidence type="ECO:0008006" key="5">
    <source>
        <dbReference type="Google" id="ProtNLM"/>
    </source>
</evidence>
<gene>
    <name evidence="3" type="ORF">KEHDKFFH_08355</name>
</gene>
<dbReference type="Gene3D" id="3.40.50.2000">
    <property type="entry name" value="Glycogen Phosphorylase B"/>
    <property type="match status" value="2"/>
</dbReference>
<dbReference type="InterPro" id="IPR001296">
    <property type="entry name" value="Glyco_trans_1"/>
</dbReference>
<dbReference type="GO" id="GO:1901135">
    <property type="term" value="P:carbohydrate derivative metabolic process"/>
    <property type="evidence" value="ECO:0007669"/>
    <property type="project" value="UniProtKB-ARBA"/>
</dbReference>
<feature type="domain" description="Glycosyltransferase subfamily 4-like N-terminal" evidence="2">
    <location>
        <begin position="16"/>
        <end position="175"/>
    </location>
</feature>
<keyword evidence="4" id="KW-1185">Reference proteome</keyword>
<dbReference type="OrthoDB" id="9768937at2"/>
<dbReference type="AlphaFoldDB" id="A0A2S5ZBV4"/>
<dbReference type="RefSeq" id="WP_104321486.1">
    <property type="nucleotide sequence ID" value="NZ_PSSX01000005.1"/>
</dbReference>
<dbReference type="Proteomes" id="UP000239917">
    <property type="component" value="Unassembled WGS sequence"/>
</dbReference>
<dbReference type="PANTHER" id="PTHR12526">
    <property type="entry name" value="GLYCOSYLTRANSFERASE"/>
    <property type="match status" value="1"/>
</dbReference>
<evidence type="ECO:0000259" key="2">
    <source>
        <dbReference type="Pfam" id="PF13439"/>
    </source>
</evidence>
<organism evidence="3 4">
    <name type="scientific">Marinobacter maroccanus</name>
    <dbReference type="NCBI Taxonomy" id="2055143"/>
    <lineage>
        <taxon>Bacteria</taxon>
        <taxon>Pseudomonadati</taxon>
        <taxon>Pseudomonadota</taxon>
        <taxon>Gammaproteobacteria</taxon>
        <taxon>Pseudomonadales</taxon>
        <taxon>Marinobacteraceae</taxon>
        <taxon>Marinobacter</taxon>
    </lineage>
</organism>
<evidence type="ECO:0000259" key="1">
    <source>
        <dbReference type="Pfam" id="PF00534"/>
    </source>
</evidence>
<comment type="caution">
    <text evidence="3">The sequence shown here is derived from an EMBL/GenBank/DDBJ whole genome shotgun (WGS) entry which is preliminary data.</text>
</comment>
<dbReference type="SUPFAM" id="SSF53756">
    <property type="entry name" value="UDP-Glycosyltransferase/glycogen phosphorylase"/>
    <property type="match status" value="1"/>
</dbReference>
<dbReference type="CDD" id="cd03811">
    <property type="entry name" value="GT4_GT28_WabH-like"/>
    <property type="match status" value="1"/>
</dbReference>
<accession>A0A2S5ZBV4</accession>
<evidence type="ECO:0000313" key="4">
    <source>
        <dbReference type="Proteomes" id="UP000239917"/>
    </source>
</evidence>
<proteinExistence type="predicted"/>